<organism evidence="2 3">
    <name type="scientific">Dictyocaulus viviparus</name>
    <name type="common">Bovine lungworm</name>
    <dbReference type="NCBI Taxonomy" id="29172"/>
    <lineage>
        <taxon>Eukaryota</taxon>
        <taxon>Metazoa</taxon>
        <taxon>Ecdysozoa</taxon>
        <taxon>Nematoda</taxon>
        <taxon>Chromadorea</taxon>
        <taxon>Rhabditida</taxon>
        <taxon>Rhabditina</taxon>
        <taxon>Rhabditomorpha</taxon>
        <taxon>Strongyloidea</taxon>
        <taxon>Metastrongylidae</taxon>
        <taxon>Dictyocaulus</taxon>
    </lineage>
</organism>
<sequence length="162" mass="18481">MRTCTRIDTHTSYRIHILPTVGRFPEKLLDHSESVQDVRPMQLIKRIFLIITTSYRHTDEIQNDVFGVNCVGAKRKINNSEEFHPQIEEEQRPLFTIAVLVSGVVGGLAVVIAVVYLYRFCLKKRLPVTTLNASQCSTDEIAYRISEEKAFDAMLSPFLSSH</sequence>
<evidence type="ECO:0000313" key="3">
    <source>
        <dbReference type="Proteomes" id="UP000053766"/>
    </source>
</evidence>
<keyword evidence="1" id="KW-0472">Membrane</keyword>
<feature type="transmembrane region" description="Helical" evidence="1">
    <location>
        <begin position="94"/>
        <end position="118"/>
    </location>
</feature>
<evidence type="ECO:0000313" key="2">
    <source>
        <dbReference type="EMBL" id="KJH49186.1"/>
    </source>
</evidence>
<keyword evidence="1" id="KW-0812">Transmembrane</keyword>
<name>A0A0D8Y3R2_DICVI</name>
<dbReference type="Proteomes" id="UP000053766">
    <property type="component" value="Unassembled WGS sequence"/>
</dbReference>
<reference evidence="3" key="2">
    <citation type="journal article" date="2016" name="Sci. Rep.">
        <title>Dictyocaulus viviparus genome, variome and transcriptome elucidate lungworm biology and support future intervention.</title>
        <authorList>
            <person name="McNulty S.N."/>
            <person name="Strube C."/>
            <person name="Rosa B.A."/>
            <person name="Martin J.C."/>
            <person name="Tyagi R."/>
            <person name="Choi Y.J."/>
            <person name="Wang Q."/>
            <person name="Hallsworth Pepin K."/>
            <person name="Zhang X."/>
            <person name="Ozersky P."/>
            <person name="Wilson R.K."/>
            <person name="Sternberg P.W."/>
            <person name="Gasser R.B."/>
            <person name="Mitreva M."/>
        </authorList>
    </citation>
    <scope>NUCLEOTIDE SEQUENCE [LARGE SCALE GENOMIC DNA]</scope>
    <source>
        <strain evidence="3">HannoverDv2000</strain>
    </source>
</reference>
<keyword evidence="1" id="KW-1133">Transmembrane helix</keyword>
<keyword evidence="3" id="KW-1185">Reference proteome</keyword>
<accession>A0A0D8Y3R2</accession>
<protein>
    <submittedName>
        <fullName evidence="2">Uncharacterized protein</fullName>
    </submittedName>
</protein>
<gene>
    <name evidence="2" type="ORF">DICVIV_04687</name>
</gene>
<evidence type="ECO:0000256" key="1">
    <source>
        <dbReference type="SAM" id="Phobius"/>
    </source>
</evidence>
<proteinExistence type="predicted"/>
<dbReference type="EMBL" id="KN716243">
    <property type="protein sequence ID" value="KJH49186.1"/>
    <property type="molecule type" value="Genomic_DNA"/>
</dbReference>
<dbReference type="AlphaFoldDB" id="A0A0D8Y3R2"/>
<reference evidence="2 3" key="1">
    <citation type="submission" date="2013-11" db="EMBL/GenBank/DDBJ databases">
        <title>Draft genome of the bovine lungworm Dictyocaulus viviparus.</title>
        <authorList>
            <person name="Mitreva M."/>
        </authorList>
    </citation>
    <scope>NUCLEOTIDE SEQUENCE [LARGE SCALE GENOMIC DNA]</scope>
    <source>
        <strain evidence="2 3">HannoverDv2000</strain>
    </source>
</reference>